<dbReference type="RefSeq" id="WP_260692236.1">
    <property type="nucleotide sequence ID" value="NZ_CP076365.1"/>
</dbReference>
<evidence type="ECO:0000313" key="1">
    <source>
        <dbReference type="EMBL" id="QWK93000.1"/>
    </source>
</evidence>
<reference evidence="1" key="1">
    <citation type="submission" date="2021-06" db="EMBL/GenBank/DDBJ databases">
        <authorList>
            <person name="Lee C.-S."/>
            <person name="Jin L."/>
        </authorList>
    </citation>
    <scope>NUCLEOTIDE SEQUENCE</scope>
    <source>
        <strain evidence="1">Con5</strain>
        <plasmid evidence="1">p4</plasmid>
    </source>
</reference>
<keyword evidence="1" id="KW-0614">Plasmid</keyword>
<keyword evidence="2" id="KW-1185">Reference proteome</keyword>
<protein>
    <submittedName>
        <fullName evidence="1">Uncharacterized protein</fullName>
    </submittedName>
</protein>
<dbReference type="EMBL" id="CP076365">
    <property type="protein sequence ID" value="QWK93000.1"/>
    <property type="molecule type" value="Genomic_DNA"/>
</dbReference>
<proteinExistence type="predicted"/>
<dbReference type="KEGG" id="gfu:KM031_21480"/>
<geneLocation type="plasmid" evidence="1 2">
    <name>p4</name>
</geneLocation>
<accession>A0A975PBG7</accession>
<gene>
    <name evidence="1" type="ORF">KM031_21480</name>
</gene>
<dbReference type="Proteomes" id="UP000679352">
    <property type="component" value="Plasmid p4"/>
</dbReference>
<name>A0A975PBG7_9RHOB</name>
<dbReference type="AlphaFoldDB" id="A0A975PBG7"/>
<sequence length="118" mass="12878">MPTQPVAMSIADNYVREGAYLKFVGFGPAIGGPADGWILTILPQKSDLALVLVSSNSGTVREFKQMVGVRGIAERYSEYPQGKSLLLPVNASIETPNSIWLMTRGNIENMDKLKIISH</sequence>
<organism evidence="1 2">
    <name type="scientific">Gemmobacter fulvus</name>
    <dbReference type="NCBI Taxonomy" id="2840474"/>
    <lineage>
        <taxon>Bacteria</taxon>
        <taxon>Pseudomonadati</taxon>
        <taxon>Pseudomonadota</taxon>
        <taxon>Alphaproteobacteria</taxon>
        <taxon>Rhodobacterales</taxon>
        <taxon>Paracoccaceae</taxon>
        <taxon>Gemmobacter</taxon>
    </lineage>
</organism>
<evidence type="ECO:0000313" key="2">
    <source>
        <dbReference type="Proteomes" id="UP000679352"/>
    </source>
</evidence>